<gene>
    <name evidence="7" type="ORF">QJS04_geneDACA022155</name>
</gene>
<dbReference type="Pfam" id="PF04434">
    <property type="entry name" value="SWIM"/>
    <property type="match status" value="1"/>
</dbReference>
<dbReference type="PROSITE" id="PS50966">
    <property type="entry name" value="ZF_SWIM"/>
    <property type="match status" value="1"/>
</dbReference>
<evidence type="ECO:0000256" key="5">
    <source>
        <dbReference type="SAM" id="MobiDB-lite"/>
    </source>
</evidence>
<feature type="domain" description="SWIM-type" evidence="6">
    <location>
        <begin position="55"/>
        <end position="87"/>
    </location>
</feature>
<organism evidence="7 8">
    <name type="scientific">Acorus gramineus</name>
    <name type="common">Dwarf sweet flag</name>
    <dbReference type="NCBI Taxonomy" id="55184"/>
    <lineage>
        <taxon>Eukaryota</taxon>
        <taxon>Viridiplantae</taxon>
        <taxon>Streptophyta</taxon>
        <taxon>Embryophyta</taxon>
        <taxon>Tracheophyta</taxon>
        <taxon>Spermatophyta</taxon>
        <taxon>Magnoliopsida</taxon>
        <taxon>Liliopsida</taxon>
        <taxon>Acoraceae</taxon>
        <taxon>Acorus</taxon>
    </lineage>
</organism>
<keyword evidence="8" id="KW-1185">Reference proteome</keyword>
<reference evidence="7" key="2">
    <citation type="submission" date="2023-06" db="EMBL/GenBank/DDBJ databases">
        <authorList>
            <person name="Ma L."/>
            <person name="Liu K.-W."/>
            <person name="Li Z."/>
            <person name="Hsiao Y.-Y."/>
            <person name="Qi Y."/>
            <person name="Fu T."/>
            <person name="Tang G."/>
            <person name="Zhang D."/>
            <person name="Sun W.-H."/>
            <person name="Liu D.-K."/>
            <person name="Li Y."/>
            <person name="Chen G.-Z."/>
            <person name="Liu X.-D."/>
            <person name="Liao X.-Y."/>
            <person name="Jiang Y.-T."/>
            <person name="Yu X."/>
            <person name="Hao Y."/>
            <person name="Huang J."/>
            <person name="Zhao X.-W."/>
            <person name="Ke S."/>
            <person name="Chen Y.-Y."/>
            <person name="Wu W.-L."/>
            <person name="Hsu J.-L."/>
            <person name="Lin Y.-F."/>
            <person name="Huang M.-D."/>
            <person name="Li C.-Y."/>
            <person name="Huang L."/>
            <person name="Wang Z.-W."/>
            <person name="Zhao X."/>
            <person name="Zhong W.-Y."/>
            <person name="Peng D.-H."/>
            <person name="Ahmad S."/>
            <person name="Lan S."/>
            <person name="Zhang J.-S."/>
            <person name="Tsai W.-C."/>
            <person name="Van De Peer Y."/>
            <person name="Liu Z.-J."/>
        </authorList>
    </citation>
    <scope>NUCLEOTIDE SEQUENCE</scope>
    <source>
        <strain evidence="7">SCP</strain>
        <tissue evidence="7">Leaves</tissue>
    </source>
</reference>
<evidence type="ECO:0000313" key="7">
    <source>
        <dbReference type="EMBL" id="KAK1277389.1"/>
    </source>
</evidence>
<dbReference type="InterPro" id="IPR006564">
    <property type="entry name" value="Znf_PMZ"/>
</dbReference>
<dbReference type="EMBL" id="JAUJYN010000002">
    <property type="protein sequence ID" value="KAK1277389.1"/>
    <property type="molecule type" value="Genomic_DNA"/>
</dbReference>
<evidence type="ECO:0000256" key="3">
    <source>
        <dbReference type="ARBA" id="ARBA00022833"/>
    </source>
</evidence>
<evidence type="ECO:0000259" key="6">
    <source>
        <dbReference type="PROSITE" id="PS50966"/>
    </source>
</evidence>
<dbReference type="AlphaFoldDB" id="A0AAV9BMF6"/>
<dbReference type="InterPro" id="IPR007527">
    <property type="entry name" value="Znf_SWIM"/>
</dbReference>
<sequence length="312" mass="35263">MIKLDTRCKCGNRWRHQLVPNAFRFIQDVRKMTNEFIIRRSDDYRAKVISPTQRTVVDLEAMICSCNRWQLTGSPCSHATALIQEIRGIDIMQFIDPYYLTETYCATYEMRLNPLVDRELWEHVDLPYIVLPPLSRRPRGRPKKIRIRDPNESKKNKKMHKCGRCGNWGHHRSSCKESLSTINIQGAQPRPPRKQVPRRRTKGRNIQGNSEVHGVNIQGAHAVAANTQPPVQISSQVSANISESASMLFDIVGYEIWESIAGGGGNGAEEGVFKEVEVGQGEELEVDDAVLPVVLDTSEGVHEAQTRVVEVP</sequence>
<evidence type="ECO:0000256" key="1">
    <source>
        <dbReference type="ARBA" id="ARBA00022723"/>
    </source>
</evidence>
<keyword evidence="3" id="KW-0862">Zinc</keyword>
<evidence type="ECO:0000256" key="2">
    <source>
        <dbReference type="ARBA" id="ARBA00022771"/>
    </source>
</evidence>
<evidence type="ECO:0000256" key="4">
    <source>
        <dbReference type="PROSITE-ProRule" id="PRU00325"/>
    </source>
</evidence>
<accession>A0AAV9BMF6</accession>
<feature type="region of interest" description="Disordered" evidence="5">
    <location>
        <begin position="179"/>
        <end position="208"/>
    </location>
</feature>
<dbReference type="PANTHER" id="PTHR31973">
    <property type="entry name" value="POLYPROTEIN, PUTATIVE-RELATED"/>
    <property type="match status" value="1"/>
</dbReference>
<evidence type="ECO:0000313" key="8">
    <source>
        <dbReference type="Proteomes" id="UP001179952"/>
    </source>
</evidence>
<feature type="region of interest" description="Disordered" evidence="5">
    <location>
        <begin position="139"/>
        <end position="161"/>
    </location>
</feature>
<comment type="caution">
    <text evidence="7">The sequence shown here is derived from an EMBL/GenBank/DDBJ whole genome shotgun (WGS) entry which is preliminary data.</text>
</comment>
<dbReference type="SMART" id="SM00575">
    <property type="entry name" value="ZnF_PMZ"/>
    <property type="match status" value="1"/>
</dbReference>
<protein>
    <recommendedName>
        <fullName evidence="6">SWIM-type domain-containing protein</fullName>
    </recommendedName>
</protein>
<feature type="compositionally biased region" description="Basic residues" evidence="5">
    <location>
        <begin position="191"/>
        <end position="203"/>
    </location>
</feature>
<proteinExistence type="predicted"/>
<dbReference type="PANTHER" id="PTHR31973:SF187">
    <property type="entry name" value="MUTATOR TRANSPOSASE MUDRA PROTEIN"/>
    <property type="match status" value="1"/>
</dbReference>
<reference evidence="7" key="1">
    <citation type="journal article" date="2023" name="Nat. Commun.">
        <title>Diploid and tetraploid genomes of Acorus and the evolution of monocots.</title>
        <authorList>
            <person name="Ma L."/>
            <person name="Liu K.W."/>
            <person name="Li Z."/>
            <person name="Hsiao Y.Y."/>
            <person name="Qi Y."/>
            <person name="Fu T."/>
            <person name="Tang G.D."/>
            <person name="Zhang D."/>
            <person name="Sun W.H."/>
            <person name="Liu D.K."/>
            <person name="Li Y."/>
            <person name="Chen G.Z."/>
            <person name="Liu X.D."/>
            <person name="Liao X.Y."/>
            <person name="Jiang Y.T."/>
            <person name="Yu X."/>
            <person name="Hao Y."/>
            <person name="Huang J."/>
            <person name="Zhao X.W."/>
            <person name="Ke S."/>
            <person name="Chen Y.Y."/>
            <person name="Wu W.L."/>
            <person name="Hsu J.L."/>
            <person name="Lin Y.F."/>
            <person name="Huang M.D."/>
            <person name="Li C.Y."/>
            <person name="Huang L."/>
            <person name="Wang Z.W."/>
            <person name="Zhao X."/>
            <person name="Zhong W.Y."/>
            <person name="Peng D.H."/>
            <person name="Ahmad S."/>
            <person name="Lan S."/>
            <person name="Zhang J.S."/>
            <person name="Tsai W.C."/>
            <person name="Van de Peer Y."/>
            <person name="Liu Z.J."/>
        </authorList>
    </citation>
    <scope>NUCLEOTIDE SEQUENCE</scope>
    <source>
        <strain evidence="7">SCP</strain>
    </source>
</reference>
<keyword evidence="1" id="KW-0479">Metal-binding</keyword>
<dbReference type="Proteomes" id="UP001179952">
    <property type="component" value="Unassembled WGS sequence"/>
</dbReference>
<keyword evidence="2 4" id="KW-0863">Zinc-finger</keyword>
<name>A0AAV9BMF6_ACOGR</name>
<dbReference type="GO" id="GO:0008270">
    <property type="term" value="F:zinc ion binding"/>
    <property type="evidence" value="ECO:0007669"/>
    <property type="project" value="UniProtKB-KW"/>
</dbReference>